<sequence length="141" mass="16071">MLLRTCPVWFAYLVLQVHENRIISVHLNDHILSLNNSLVHRLLKPSLDDGHIASWRSNLILLAGHTNRIHAVRDLSSRAFLYSNVGNQHTSVLDRPSTSRIRSEFCMVPSRYVTRLDDSREAASCKSSGKRWGIAPSLRRC</sequence>
<reference evidence="1" key="1">
    <citation type="journal article" date="2023" name="bioRxiv">
        <title>Improved chromosome-level genome assembly for marigold (Tagetes erecta).</title>
        <authorList>
            <person name="Jiang F."/>
            <person name="Yuan L."/>
            <person name="Wang S."/>
            <person name="Wang H."/>
            <person name="Xu D."/>
            <person name="Wang A."/>
            <person name="Fan W."/>
        </authorList>
    </citation>
    <scope>NUCLEOTIDE SEQUENCE</scope>
    <source>
        <strain evidence="1">WSJ</strain>
        <tissue evidence="1">Leaf</tissue>
    </source>
</reference>
<proteinExistence type="predicted"/>
<name>A0AAD8NSI8_TARER</name>
<protein>
    <submittedName>
        <fullName evidence="1">Uncharacterized protein</fullName>
    </submittedName>
</protein>
<gene>
    <name evidence="1" type="ORF">QVD17_28539</name>
</gene>
<dbReference type="Proteomes" id="UP001229421">
    <property type="component" value="Unassembled WGS sequence"/>
</dbReference>
<accession>A0AAD8NSI8</accession>
<evidence type="ECO:0000313" key="1">
    <source>
        <dbReference type="EMBL" id="KAK1419373.1"/>
    </source>
</evidence>
<comment type="caution">
    <text evidence="1">The sequence shown here is derived from an EMBL/GenBank/DDBJ whole genome shotgun (WGS) entry which is preliminary data.</text>
</comment>
<keyword evidence="2" id="KW-1185">Reference proteome</keyword>
<evidence type="ECO:0000313" key="2">
    <source>
        <dbReference type="Proteomes" id="UP001229421"/>
    </source>
</evidence>
<dbReference type="AlphaFoldDB" id="A0AAD8NSI8"/>
<organism evidence="1 2">
    <name type="scientific">Tagetes erecta</name>
    <name type="common">African marigold</name>
    <dbReference type="NCBI Taxonomy" id="13708"/>
    <lineage>
        <taxon>Eukaryota</taxon>
        <taxon>Viridiplantae</taxon>
        <taxon>Streptophyta</taxon>
        <taxon>Embryophyta</taxon>
        <taxon>Tracheophyta</taxon>
        <taxon>Spermatophyta</taxon>
        <taxon>Magnoliopsida</taxon>
        <taxon>eudicotyledons</taxon>
        <taxon>Gunneridae</taxon>
        <taxon>Pentapetalae</taxon>
        <taxon>asterids</taxon>
        <taxon>campanulids</taxon>
        <taxon>Asterales</taxon>
        <taxon>Asteraceae</taxon>
        <taxon>Asteroideae</taxon>
        <taxon>Heliantheae alliance</taxon>
        <taxon>Tageteae</taxon>
        <taxon>Tagetes</taxon>
    </lineage>
</organism>
<dbReference type="EMBL" id="JAUHHV010000007">
    <property type="protein sequence ID" value="KAK1419373.1"/>
    <property type="molecule type" value="Genomic_DNA"/>
</dbReference>